<evidence type="ECO:0000313" key="2">
    <source>
        <dbReference type="EMBL" id="MFC5567545.1"/>
    </source>
</evidence>
<organism evidence="2 3">
    <name type="scientific">Rubellimicrobium aerolatum</name>
    <dbReference type="NCBI Taxonomy" id="490979"/>
    <lineage>
        <taxon>Bacteria</taxon>
        <taxon>Pseudomonadati</taxon>
        <taxon>Pseudomonadota</taxon>
        <taxon>Alphaproteobacteria</taxon>
        <taxon>Rhodobacterales</taxon>
        <taxon>Roseobacteraceae</taxon>
        <taxon>Rubellimicrobium</taxon>
    </lineage>
</organism>
<accession>A0ABW0SFF3</accession>
<feature type="region of interest" description="Disordered" evidence="1">
    <location>
        <begin position="1"/>
        <end position="39"/>
    </location>
</feature>
<dbReference type="Proteomes" id="UP001596056">
    <property type="component" value="Unassembled WGS sequence"/>
</dbReference>
<protein>
    <recommendedName>
        <fullName evidence="4">Transposase</fullName>
    </recommendedName>
</protein>
<feature type="non-terminal residue" evidence="2">
    <location>
        <position position="1"/>
    </location>
</feature>
<feature type="compositionally biased region" description="Basic and acidic residues" evidence="1">
    <location>
        <begin position="56"/>
        <end position="65"/>
    </location>
</feature>
<dbReference type="RefSeq" id="WP_377110223.1">
    <property type="nucleotide sequence ID" value="NZ_JBHSNA010000015.1"/>
</dbReference>
<name>A0ABW0SFF3_9RHOB</name>
<comment type="caution">
    <text evidence="2">The sequence shown here is derived from an EMBL/GenBank/DDBJ whole genome shotgun (WGS) entry which is preliminary data.</text>
</comment>
<evidence type="ECO:0008006" key="4">
    <source>
        <dbReference type="Google" id="ProtNLM"/>
    </source>
</evidence>
<keyword evidence="3" id="KW-1185">Reference proteome</keyword>
<dbReference type="EMBL" id="JBHSNA010000015">
    <property type="protein sequence ID" value="MFC5567545.1"/>
    <property type="molecule type" value="Genomic_DNA"/>
</dbReference>
<feature type="region of interest" description="Disordered" evidence="1">
    <location>
        <begin position="56"/>
        <end position="76"/>
    </location>
</feature>
<proteinExistence type="predicted"/>
<evidence type="ECO:0000256" key="1">
    <source>
        <dbReference type="SAM" id="MobiDB-lite"/>
    </source>
</evidence>
<sequence>QHKGDLGLAELRSLHGLSPSPRPKPKLEKSSSARSRKRAAGHEIIALRGLFIGPKEARTSAKEASENGDPYEMNRRHWRTDHRKVLDFGKINFAAPLRVSGS</sequence>
<reference evidence="3" key="1">
    <citation type="journal article" date="2019" name="Int. J. Syst. Evol. Microbiol.">
        <title>The Global Catalogue of Microorganisms (GCM) 10K type strain sequencing project: providing services to taxonomists for standard genome sequencing and annotation.</title>
        <authorList>
            <consortium name="The Broad Institute Genomics Platform"/>
            <consortium name="The Broad Institute Genome Sequencing Center for Infectious Disease"/>
            <person name="Wu L."/>
            <person name="Ma J."/>
        </authorList>
    </citation>
    <scope>NUCLEOTIDE SEQUENCE [LARGE SCALE GENOMIC DNA]</scope>
    <source>
        <strain evidence="3">KACC 11588</strain>
    </source>
</reference>
<gene>
    <name evidence="2" type="ORF">ACFPOC_14120</name>
</gene>
<evidence type="ECO:0000313" key="3">
    <source>
        <dbReference type="Proteomes" id="UP001596056"/>
    </source>
</evidence>